<evidence type="ECO:0000313" key="2">
    <source>
        <dbReference type="EMBL" id="MUN56024.1"/>
    </source>
</evidence>
<protein>
    <submittedName>
        <fullName evidence="2">Uncharacterized protein</fullName>
    </submittedName>
</protein>
<gene>
    <name evidence="2" type="ORF">GMA10_12530</name>
</gene>
<dbReference type="Proteomes" id="UP000462152">
    <property type="component" value="Unassembled WGS sequence"/>
</dbReference>
<proteinExistence type="predicted"/>
<evidence type="ECO:0000256" key="1">
    <source>
        <dbReference type="SAM" id="MobiDB-lite"/>
    </source>
</evidence>
<name>A0A7M3SW59_9MICC</name>
<feature type="region of interest" description="Disordered" evidence="1">
    <location>
        <begin position="80"/>
        <end position="118"/>
    </location>
</feature>
<dbReference type="RefSeq" id="WP_129316085.1">
    <property type="nucleotide sequence ID" value="NZ_NOIQ01000017.1"/>
</dbReference>
<reference evidence="2 3" key="1">
    <citation type="submission" date="2019-12" db="EMBL/GenBank/DDBJ databases">
        <authorList>
            <person name="Li J."/>
            <person name="Shi Y."/>
            <person name="Xu G."/>
            <person name="Xiao D."/>
            <person name="Ran X."/>
        </authorList>
    </citation>
    <scope>NUCLEOTIDE SEQUENCE [LARGE SCALE GENOMIC DNA]</scope>
    <source>
        <strain evidence="2 3">JCM 15915</strain>
    </source>
</reference>
<feature type="compositionally biased region" description="Basic and acidic residues" evidence="1">
    <location>
        <begin position="84"/>
        <end position="96"/>
    </location>
</feature>
<dbReference type="EMBL" id="WOGT01000012">
    <property type="protein sequence ID" value="MUN56024.1"/>
    <property type="molecule type" value="Genomic_DNA"/>
</dbReference>
<accession>A0A7M3SW59</accession>
<dbReference type="AlphaFoldDB" id="A0A7M3SW59"/>
<keyword evidence="3" id="KW-1185">Reference proteome</keyword>
<sequence length="118" mass="13294">MGSYRDTEETLVYQPQTFSVIERDNGFAGNMPIVDTNKLIATAQQITIQFFDRCPFRRGRHLISRILKIALPPRHFGFGQVAPVHRETGTHRDAAQRRGRNPPAPQGGEDVKVSPLAR</sequence>
<comment type="caution">
    <text evidence="2">The sequence shown here is derived from an EMBL/GenBank/DDBJ whole genome shotgun (WGS) entry which is preliminary data.</text>
</comment>
<organism evidence="2 3">
    <name type="scientific">Rothia koreensis</name>
    <dbReference type="NCBI Taxonomy" id="592378"/>
    <lineage>
        <taxon>Bacteria</taxon>
        <taxon>Bacillati</taxon>
        <taxon>Actinomycetota</taxon>
        <taxon>Actinomycetes</taxon>
        <taxon>Micrococcales</taxon>
        <taxon>Micrococcaceae</taxon>
        <taxon>Rothia</taxon>
    </lineage>
</organism>
<evidence type="ECO:0000313" key="3">
    <source>
        <dbReference type="Proteomes" id="UP000462152"/>
    </source>
</evidence>